<dbReference type="Proteomes" id="UP000007993">
    <property type="component" value="Unassembled WGS sequence"/>
</dbReference>
<sequence>MSDDYKGLSIRSRVQAGASASMPHEAETMRDALSRLLTDQSRVDAVLAAIERDEERLVKILSRAQSEFGLVVPANASGVDRILPLYDFAEAIGAIDRSEVDYVPLVALLDRIEQRLLTQVSVERFQQKVKEQAEVIDSAQAPQARALQFMPSGDGKDLIPNEYRTIPLSKTQAIKHLGRFVPEAYRGLKRKSEEWLNECIDADPPEIRWEFLNRSKGYYHIEDFPEEARDKIRGFSN</sequence>
<evidence type="ECO:0000313" key="2">
    <source>
        <dbReference type="Proteomes" id="UP000007993"/>
    </source>
</evidence>
<accession>K5E951</accession>
<dbReference type="PATRIC" id="fig|993517.3.peg.2545"/>
<name>K5E951_RHOBT</name>
<proteinExistence type="predicted"/>
<organism evidence="1 2">
    <name type="scientific">Rhodopirellula baltica SH28</name>
    <dbReference type="NCBI Taxonomy" id="993517"/>
    <lineage>
        <taxon>Bacteria</taxon>
        <taxon>Pseudomonadati</taxon>
        <taxon>Planctomycetota</taxon>
        <taxon>Planctomycetia</taxon>
        <taxon>Pirellulales</taxon>
        <taxon>Pirellulaceae</taxon>
        <taxon>Rhodopirellula</taxon>
    </lineage>
</organism>
<reference evidence="1 2" key="1">
    <citation type="journal article" date="2013" name="Mar. Genomics">
        <title>Expression of sulfatases in Rhodopirellula baltica and the diversity of sulfatases in the genus Rhodopirellula.</title>
        <authorList>
            <person name="Wegner C.E."/>
            <person name="Richter-Heitmann T."/>
            <person name="Klindworth A."/>
            <person name="Klockow C."/>
            <person name="Richter M."/>
            <person name="Achstetter T."/>
            <person name="Glockner F.O."/>
            <person name="Harder J."/>
        </authorList>
    </citation>
    <scope>NUCLEOTIDE SEQUENCE [LARGE SCALE GENOMIC DNA]</scope>
    <source>
        <strain evidence="1 2">SH28</strain>
    </source>
</reference>
<dbReference type="EMBL" id="AMCW01000063">
    <property type="protein sequence ID" value="EKK02316.1"/>
    <property type="molecule type" value="Genomic_DNA"/>
</dbReference>
<protein>
    <submittedName>
        <fullName evidence="1">Uncharacterized protein</fullName>
    </submittedName>
</protein>
<dbReference type="AlphaFoldDB" id="K5E951"/>
<gene>
    <name evidence="1" type="ORF">RBSH_02352</name>
</gene>
<comment type="caution">
    <text evidence="1">The sequence shown here is derived from an EMBL/GenBank/DDBJ whole genome shotgun (WGS) entry which is preliminary data.</text>
</comment>
<evidence type="ECO:0000313" key="1">
    <source>
        <dbReference type="EMBL" id="EKK02316.1"/>
    </source>
</evidence>